<protein>
    <recommendedName>
        <fullName evidence="4">Transmembrane protein</fullName>
    </recommendedName>
</protein>
<reference evidence="2 3" key="1">
    <citation type="submission" date="2018-10" db="EMBL/GenBank/DDBJ databases">
        <authorList>
            <person name="Li J."/>
        </authorList>
    </citation>
    <scope>NUCLEOTIDE SEQUENCE [LARGE SCALE GENOMIC DNA]</scope>
    <source>
        <strain evidence="2 3">ZD1-4</strain>
    </source>
</reference>
<name>A0A3L7ISE3_9MICO</name>
<feature type="transmembrane region" description="Helical" evidence="1">
    <location>
        <begin position="123"/>
        <end position="150"/>
    </location>
</feature>
<comment type="caution">
    <text evidence="2">The sequence shown here is derived from an EMBL/GenBank/DDBJ whole genome shotgun (WGS) entry which is preliminary data.</text>
</comment>
<evidence type="ECO:0000256" key="1">
    <source>
        <dbReference type="SAM" id="Phobius"/>
    </source>
</evidence>
<evidence type="ECO:0000313" key="2">
    <source>
        <dbReference type="EMBL" id="RLQ81010.1"/>
    </source>
</evidence>
<dbReference type="Proteomes" id="UP000282460">
    <property type="component" value="Unassembled WGS sequence"/>
</dbReference>
<accession>A0A3L7ISE3</accession>
<evidence type="ECO:0000313" key="3">
    <source>
        <dbReference type="Proteomes" id="UP000282460"/>
    </source>
</evidence>
<dbReference type="EMBL" id="RCWJ01000005">
    <property type="protein sequence ID" value="RLQ81010.1"/>
    <property type="molecule type" value="Genomic_DNA"/>
</dbReference>
<proteinExistence type="predicted"/>
<keyword evidence="1" id="KW-0472">Membrane</keyword>
<sequence length="196" mass="21674">MRTVIADRIRHDPVPNRKEPMNTSQLPYAAPELASFEDSAVGYLKRRSFLVVFTLPGLVIAGAGATWVLISAALRENIESGLIMTGMGLAMAAIGWLATLPMRFSRKPPTPIRWTEEMERWAWGWPLALGIVTALVIAGGAALVLFAPLGREPGRIALVASIAAYPASMWVGLLYIKHLRLRRNENYARWLAKRAR</sequence>
<feature type="transmembrane region" description="Helical" evidence="1">
    <location>
        <begin position="156"/>
        <end position="176"/>
    </location>
</feature>
<dbReference type="AlphaFoldDB" id="A0A3L7ISE3"/>
<feature type="transmembrane region" description="Helical" evidence="1">
    <location>
        <begin position="49"/>
        <end position="70"/>
    </location>
</feature>
<gene>
    <name evidence="2" type="ORF">D9V28_14750</name>
</gene>
<keyword evidence="1" id="KW-1133">Transmembrane helix</keyword>
<feature type="transmembrane region" description="Helical" evidence="1">
    <location>
        <begin position="82"/>
        <end position="102"/>
    </location>
</feature>
<evidence type="ECO:0008006" key="4">
    <source>
        <dbReference type="Google" id="ProtNLM"/>
    </source>
</evidence>
<keyword evidence="3" id="KW-1185">Reference proteome</keyword>
<organism evidence="2 3">
    <name type="scientific">Mycetocola zhadangensis</name>
    <dbReference type="NCBI Taxonomy" id="1164595"/>
    <lineage>
        <taxon>Bacteria</taxon>
        <taxon>Bacillati</taxon>
        <taxon>Actinomycetota</taxon>
        <taxon>Actinomycetes</taxon>
        <taxon>Micrococcales</taxon>
        <taxon>Microbacteriaceae</taxon>
        <taxon>Mycetocola</taxon>
    </lineage>
</organism>
<keyword evidence="1" id="KW-0812">Transmembrane</keyword>